<name>A0A5B8YEJ4_9FLAO</name>
<protein>
    <submittedName>
        <fullName evidence="2">PorT family protein</fullName>
    </submittedName>
</protein>
<evidence type="ECO:0000313" key="2">
    <source>
        <dbReference type="EMBL" id="QED36315.1"/>
    </source>
</evidence>
<sequence length="231" mass="25573">MNKLVGIILIAFFSLTAVQAQEFKFGVKGGLNKTFGGQITGIQSSSIYTGDTFNAEGEIGFHGGVWTQLSFGRFFIRPEVVYSKLESRFDFPNRPAIYNVDELSVPFLVGFNVWGPLDIYAGPAYKKVIDARMEGTEPLDNPPLIVVQNFPLSAQVGAKVEFGSFGLDVRYDRSLATEEAQTIDIVNSTYGINRATFDDARLHQVIVSLTIKLFDTENAGKRRRKGGSCYF</sequence>
<keyword evidence="1" id="KW-0732">Signal</keyword>
<proteinExistence type="predicted"/>
<organism evidence="2 3">
    <name type="scientific">Antarcticibacterium arcticum</name>
    <dbReference type="NCBI Taxonomy" id="2585771"/>
    <lineage>
        <taxon>Bacteria</taxon>
        <taxon>Pseudomonadati</taxon>
        <taxon>Bacteroidota</taxon>
        <taxon>Flavobacteriia</taxon>
        <taxon>Flavobacteriales</taxon>
        <taxon>Flavobacteriaceae</taxon>
        <taxon>Antarcticibacterium</taxon>
    </lineage>
</organism>
<reference evidence="2 3" key="1">
    <citation type="submission" date="2019-08" db="EMBL/GenBank/DDBJ databases">
        <title>Antarcticibacterium arcticum sp. nov., a bacterium isolated from marine sediment of the Canadian Beaufort Sea.</title>
        <authorList>
            <person name="Lee Y.M."/>
            <person name="Baek K."/>
            <person name="Lee D.-H."/>
            <person name="Shin S.C."/>
            <person name="Jin Y.K."/>
            <person name="Park Y."/>
        </authorList>
    </citation>
    <scope>NUCLEOTIDE SEQUENCE [LARGE SCALE GENOMIC DNA]</scope>
    <source>
        <strain evidence="2 3">PAMC 28998</strain>
    </source>
</reference>
<evidence type="ECO:0000256" key="1">
    <source>
        <dbReference type="SAM" id="SignalP"/>
    </source>
</evidence>
<dbReference type="RefSeq" id="WP_146830006.1">
    <property type="nucleotide sequence ID" value="NZ_CP042476.1"/>
</dbReference>
<feature type="chain" id="PRO_5023037159" evidence="1">
    <location>
        <begin position="21"/>
        <end position="231"/>
    </location>
</feature>
<accession>A0A5B8YEJ4</accession>
<dbReference type="AlphaFoldDB" id="A0A5B8YEJ4"/>
<dbReference type="KEGG" id="anp:FK178_00595"/>
<feature type="signal peptide" evidence="1">
    <location>
        <begin position="1"/>
        <end position="20"/>
    </location>
</feature>
<dbReference type="Proteomes" id="UP000321954">
    <property type="component" value="Chromosome"/>
</dbReference>
<keyword evidence="3" id="KW-1185">Reference proteome</keyword>
<gene>
    <name evidence="2" type="ORF">FK178_00595</name>
</gene>
<dbReference type="OrthoDB" id="1421140at2"/>
<evidence type="ECO:0000313" key="3">
    <source>
        <dbReference type="Proteomes" id="UP000321954"/>
    </source>
</evidence>
<dbReference type="EMBL" id="CP042476">
    <property type="protein sequence ID" value="QED36315.1"/>
    <property type="molecule type" value="Genomic_DNA"/>
</dbReference>